<reference evidence="2" key="2">
    <citation type="journal article" date="2022" name="Res Sq">
        <title>Evolution of multicellular longitudinally dividing oral cavity symbionts (Neisseriaceae).</title>
        <authorList>
            <person name="Nyongesa S."/>
            <person name="Weber P."/>
            <person name="Bernet E."/>
            <person name="Pullido F."/>
            <person name="Nieckarz M."/>
            <person name="Delaby M."/>
            <person name="Nieves C."/>
            <person name="Viehboeck T."/>
            <person name="Krause N."/>
            <person name="Rivera-Millot A."/>
            <person name="Nakamura A."/>
            <person name="Vischer N."/>
            <person name="VanNieuwenhze M."/>
            <person name="Brun Y."/>
            <person name="Cava F."/>
            <person name="Bulgheresi S."/>
            <person name="Veyrier F."/>
        </authorList>
    </citation>
    <scope>NUCLEOTIDE SEQUENCE</scope>
    <source>
        <strain evidence="2">SAG 1488-6</strain>
    </source>
</reference>
<dbReference type="RefSeq" id="WP_019958323.1">
    <property type="nucleotide sequence ID" value="NZ_CP091512.1"/>
</dbReference>
<dbReference type="EMBL" id="CP091512">
    <property type="protein sequence ID" value="UOO92078.1"/>
    <property type="molecule type" value="Genomic_DNA"/>
</dbReference>
<feature type="chain" id="PRO_5047429362" description="Lipoprotein" evidence="1">
    <location>
        <begin position="19"/>
        <end position="191"/>
    </location>
</feature>
<evidence type="ECO:0000256" key="1">
    <source>
        <dbReference type="SAM" id="SignalP"/>
    </source>
</evidence>
<reference evidence="2" key="1">
    <citation type="submission" date="2021-12" db="EMBL/GenBank/DDBJ databases">
        <authorList>
            <person name="Veyrier F.J."/>
        </authorList>
    </citation>
    <scope>NUCLEOTIDE SEQUENCE</scope>
    <source>
        <strain evidence="2">SAG 1488-6</strain>
    </source>
</reference>
<dbReference type="PROSITE" id="PS51257">
    <property type="entry name" value="PROKAR_LIPOPROTEIN"/>
    <property type="match status" value="1"/>
</dbReference>
<keyword evidence="3" id="KW-1185">Reference proteome</keyword>
<accession>A0ABY4E8J0</accession>
<name>A0ABY4E8J0_VITST</name>
<proteinExistence type="predicted"/>
<organism evidence="2 3">
    <name type="scientific">Vitreoscilla stercoraria</name>
    <dbReference type="NCBI Taxonomy" id="61"/>
    <lineage>
        <taxon>Bacteria</taxon>
        <taxon>Pseudomonadati</taxon>
        <taxon>Pseudomonadota</taxon>
        <taxon>Betaproteobacteria</taxon>
        <taxon>Neisseriales</taxon>
        <taxon>Neisseriaceae</taxon>
        <taxon>Vitreoscilla</taxon>
    </lineage>
</organism>
<sequence length="191" mass="19939">MKYLHALGISALSLVMLAACNQQTQSSVGDIPAATPTASATAPTATAAVQKLTSANGKLSLETTGQFTDQLAQANQLISDIPTEQLLLLQNDTSNDVLIYAADLGAAKADANTYLAKLSDSVKADAKLQQVVVGSVQNNKLAYQFSETVGENTINQACQAVHQQNIYSVCAISTTQNPEALASAIQNISVQ</sequence>
<evidence type="ECO:0000313" key="2">
    <source>
        <dbReference type="EMBL" id="UOO92078.1"/>
    </source>
</evidence>
<evidence type="ECO:0000313" key="3">
    <source>
        <dbReference type="Proteomes" id="UP000832034"/>
    </source>
</evidence>
<dbReference type="Proteomes" id="UP000832034">
    <property type="component" value="Chromosome"/>
</dbReference>
<gene>
    <name evidence="2" type="ORF">LVJ81_10665</name>
</gene>
<protein>
    <recommendedName>
        <fullName evidence="4">Lipoprotein</fullName>
    </recommendedName>
</protein>
<feature type="signal peptide" evidence="1">
    <location>
        <begin position="1"/>
        <end position="18"/>
    </location>
</feature>
<evidence type="ECO:0008006" key="4">
    <source>
        <dbReference type="Google" id="ProtNLM"/>
    </source>
</evidence>
<keyword evidence="1" id="KW-0732">Signal</keyword>